<reference evidence="2 3" key="1">
    <citation type="submission" date="2020-03" db="EMBL/GenBank/DDBJ databases">
        <title>WGS of actinomycetes isolated from Thailand.</title>
        <authorList>
            <person name="Thawai C."/>
        </authorList>
    </citation>
    <scope>NUCLEOTIDE SEQUENCE [LARGE SCALE GENOMIC DNA]</scope>
    <source>
        <strain evidence="2 3">PLAI 1-29</strain>
    </source>
</reference>
<proteinExistence type="predicted"/>
<dbReference type="SUPFAM" id="SSF47413">
    <property type="entry name" value="lambda repressor-like DNA-binding domains"/>
    <property type="match status" value="1"/>
</dbReference>
<keyword evidence="3" id="KW-1185">Reference proteome</keyword>
<gene>
    <name evidence="2" type="ORF">HCK00_17410</name>
</gene>
<dbReference type="PROSITE" id="PS50943">
    <property type="entry name" value="HTH_CROC1"/>
    <property type="match status" value="1"/>
</dbReference>
<dbReference type="Proteomes" id="UP000695264">
    <property type="component" value="Unassembled WGS sequence"/>
</dbReference>
<evidence type="ECO:0000313" key="3">
    <source>
        <dbReference type="Proteomes" id="UP000695264"/>
    </source>
</evidence>
<dbReference type="EMBL" id="JAATEN010000013">
    <property type="protein sequence ID" value="NJQ02271.1"/>
    <property type="molecule type" value="Genomic_DNA"/>
</dbReference>
<dbReference type="Pfam" id="PF13560">
    <property type="entry name" value="HTH_31"/>
    <property type="match status" value="1"/>
</dbReference>
<accession>A0ABX1BXB2</accession>
<dbReference type="SMART" id="SM00530">
    <property type="entry name" value="HTH_XRE"/>
    <property type="match status" value="1"/>
</dbReference>
<dbReference type="InterPro" id="IPR010982">
    <property type="entry name" value="Lambda_DNA-bd_dom_sf"/>
</dbReference>
<dbReference type="Pfam" id="PF19054">
    <property type="entry name" value="DUF5753"/>
    <property type="match status" value="1"/>
</dbReference>
<dbReference type="RefSeq" id="WP_168102903.1">
    <property type="nucleotide sequence ID" value="NZ_JAATEN010000013.1"/>
</dbReference>
<dbReference type="CDD" id="cd00093">
    <property type="entry name" value="HTH_XRE"/>
    <property type="match status" value="1"/>
</dbReference>
<feature type="domain" description="HTH cro/C1-type" evidence="1">
    <location>
        <begin position="18"/>
        <end position="73"/>
    </location>
</feature>
<dbReference type="Gene3D" id="1.10.260.40">
    <property type="entry name" value="lambda repressor-like DNA-binding domains"/>
    <property type="match status" value="1"/>
</dbReference>
<dbReference type="InterPro" id="IPR001387">
    <property type="entry name" value="Cro/C1-type_HTH"/>
</dbReference>
<dbReference type="InterPro" id="IPR043917">
    <property type="entry name" value="DUF5753"/>
</dbReference>
<organism evidence="2 3">
    <name type="scientific">Streptomyces zingiberis</name>
    <dbReference type="NCBI Taxonomy" id="2053010"/>
    <lineage>
        <taxon>Bacteria</taxon>
        <taxon>Bacillati</taxon>
        <taxon>Actinomycetota</taxon>
        <taxon>Actinomycetes</taxon>
        <taxon>Kitasatosporales</taxon>
        <taxon>Streptomycetaceae</taxon>
        <taxon>Streptomyces</taxon>
    </lineage>
</organism>
<evidence type="ECO:0000313" key="2">
    <source>
        <dbReference type="EMBL" id="NJQ02271.1"/>
    </source>
</evidence>
<protein>
    <submittedName>
        <fullName evidence="2">Helix-turn-helix domain-containing protein</fullName>
    </submittedName>
</protein>
<comment type="caution">
    <text evidence="2">The sequence shown here is derived from an EMBL/GenBank/DDBJ whole genome shotgun (WGS) entry which is preliminary data.</text>
</comment>
<name>A0ABX1BXB2_9ACTN</name>
<evidence type="ECO:0000259" key="1">
    <source>
        <dbReference type="PROSITE" id="PS50943"/>
    </source>
</evidence>
<sequence length="283" mass="31540">MPPSQQPTVRKQHLGARLKQLREEAGVSREVVAERLGCWNTKIGRIEKGLSAPRKIDLETMLDLYGVEDSNQREALLSLARSSRRKGWWQQYSGVLRRPDIERIAMEAEATVILDFETILVPGLLQTEGYARALMEGCGLTGDAAEPFVAVRMARQRILAEEGGPQFIAVLDEAALHRQVGGRKTMAAQLRHLAEINNPPRVCVQVLPFGIGAHPGIDGPFTVVSHGPPAGLEVVALDHQDSRLYLEEAEQVRRYRMTFDHLRATALSSRQSMDLILRLARDQ</sequence>